<evidence type="ECO:0000256" key="2">
    <source>
        <dbReference type="ARBA" id="ARBA00023239"/>
    </source>
</evidence>
<dbReference type="GO" id="GO:0016829">
    <property type="term" value="F:lyase activity"/>
    <property type="evidence" value="ECO:0007669"/>
    <property type="project" value="UniProtKB-KW"/>
</dbReference>
<reference evidence="4" key="2">
    <citation type="submission" date="2020-09" db="EMBL/GenBank/DDBJ databases">
        <authorList>
            <person name="Sun Q."/>
            <person name="Zhou Y."/>
        </authorList>
    </citation>
    <scope>NUCLEOTIDE SEQUENCE</scope>
    <source>
        <strain evidence="4">CGMCC 1.10998</strain>
    </source>
</reference>
<dbReference type="AlphaFoldDB" id="A0A916UL69"/>
<dbReference type="InterPro" id="IPR038021">
    <property type="entry name" value="Putative_hydro-lyase"/>
</dbReference>
<comment type="similarity">
    <text evidence="1 3">Belongs to the D-glutamate cyclase family.</text>
</comment>
<protein>
    <recommendedName>
        <fullName evidence="3">Putative hydro-lyase GCM10011396_25310</fullName>
        <ecNumber evidence="3">4.2.1.-</ecNumber>
    </recommendedName>
</protein>
<name>A0A916UL69_9BURK</name>
<sequence length="255" mass="28211">MQMEKLSPAELRALYRQAAHTGPTAGVARGFVQANMMIVPREYAFEFLLFCQRNPKPCPLVEVLEPGQFEPSCAAGADLRSDIPGYRIYEQGSLVKEVSDISSYWRDDLVSFLLGCSFSFESALMEAGIRLRHVDQQRNVAMYKTNIPCTPAGRFQGNMVVSMRPIKSSEIASAVEISGRFPQVHGAPVHIGHPQAIGIQDLAKPDFGDAVEIMADELPVFWACGVTPQYIAELSRIPFCITHAPGKMFVTDLRM</sequence>
<reference evidence="4" key="1">
    <citation type="journal article" date="2014" name="Int. J. Syst. Evol. Microbiol.">
        <title>Complete genome sequence of Corynebacterium casei LMG S-19264T (=DSM 44701T), isolated from a smear-ripened cheese.</title>
        <authorList>
            <consortium name="US DOE Joint Genome Institute (JGI-PGF)"/>
            <person name="Walter F."/>
            <person name="Albersmeier A."/>
            <person name="Kalinowski J."/>
            <person name="Ruckert C."/>
        </authorList>
    </citation>
    <scope>NUCLEOTIDE SEQUENCE</scope>
    <source>
        <strain evidence="4">CGMCC 1.10998</strain>
    </source>
</reference>
<dbReference type="Pfam" id="PF07286">
    <property type="entry name" value="D-Glu_cyclase"/>
    <property type="match status" value="1"/>
</dbReference>
<dbReference type="HAMAP" id="MF_01830">
    <property type="entry name" value="Hydro_lyase"/>
    <property type="match status" value="1"/>
</dbReference>
<keyword evidence="2 3" id="KW-0456">Lyase</keyword>
<organism evidence="4 5">
    <name type="scientific">Undibacterium terreum</name>
    <dbReference type="NCBI Taxonomy" id="1224302"/>
    <lineage>
        <taxon>Bacteria</taxon>
        <taxon>Pseudomonadati</taxon>
        <taxon>Pseudomonadota</taxon>
        <taxon>Betaproteobacteria</taxon>
        <taxon>Burkholderiales</taxon>
        <taxon>Oxalobacteraceae</taxon>
        <taxon>Undibacterium</taxon>
    </lineage>
</organism>
<dbReference type="PIRSF" id="PIRSF029755">
    <property type="entry name" value="UCP029755"/>
    <property type="match status" value="1"/>
</dbReference>
<comment type="caution">
    <text evidence="4">The sequence shown here is derived from an EMBL/GenBank/DDBJ whole genome shotgun (WGS) entry which is preliminary data.</text>
</comment>
<dbReference type="EC" id="4.2.1.-" evidence="3"/>
<dbReference type="Gene3D" id="3.30.2040.10">
    <property type="entry name" value="PSTPO5379-like domain"/>
    <property type="match status" value="1"/>
</dbReference>
<evidence type="ECO:0000256" key="3">
    <source>
        <dbReference type="HAMAP-Rule" id="MF_01830"/>
    </source>
</evidence>
<evidence type="ECO:0000256" key="1">
    <source>
        <dbReference type="ARBA" id="ARBA00007896"/>
    </source>
</evidence>
<dbReference type="Proteomes" id="UP000637423">
    <property type="component" value="Unassembled WGS sequence"/>
</dbReference>
<dbReference type="InterPro" id="IPR016938">
    <property type="entry name" value="UPF0317"/>
</dbReference>
<dbReference type="EMBL" id="BMED01000002">
    <property type="protein sequence ID" value="GGC77067.1"/>
    <property type="molecule type" value="Genomic_DNA"/>
</dbReference>
<accession>A0A916UL69</accession>
<evidence type="ECO:0000313" key="5">
    <source>
        <dbReference type="Proteomes" id="UP000637423"/>
    </source>
</evidence>
<dbReference type="FunFam" id="3.30.2040.10:FF:000001">
    <property type="entry name" value="D-glutamate cyclase, mitochondrial"/>
    <property type="match status" value="1"/>
</dbReference>
<dbReference type="SUPFAM" id="SSF160920">
    <property type="entry name" value="PSTPO5379-like"/>
    <property type="match status" value="1"/>
</dbReference>
<gene>
    <name evidence="4" type="ORF">GCM10011396_25310</name>
</gene>
<dbReference type="PANTHER" id="PTHR32022">
    <property type="entry name" value="D-GLUTAMATE CYCLASE, MITOCHONDRIAL"/>
    <property type="match status" value="1"/>
</dbReference>
<dbReference type="NCBIfam" id="NF003969">
    <property type="entry name" value="PRK05463.1"/>
    <property type="match status" value="1"/>
</dbReference>
<dbReference type="PANTHER" id="PTHR32022:SF10">
    <property type="entry name" value="D-GLUTAMATE CYCLASE, MITOCHONDRIAL"/>
    <property type="match status" value="1"/>
</dbReference>
<keyword evidence="5" id="KW-1185">Reference proteome</keyword>
<evidence type="ECO:0000313" key="4">
    <source>
        <dbReference type="EMBL" id="GGC77067.1"/>
    </source>
</evidence>
<dbReference type="InterPro" id="IPR009906">
    <property type="entry name" value="D-Glu_cyclase"/>
</dbReference>
<dbReference type="Gene3D" id="3.40.1640.10">
    <property type="entry name" value="PSTPO5379-like"/>
    <property type="match status" value="1"/>
</dbReference>
<proteinExistence type="inferred from homology"/>